<dbReference type="InterPro" id="IPR023209">
    <property type="entry name" value="DAO"/>
</dbReference>
<evidence type="ECO:0000259" key="7">
    <source>
        <dbReference type="Pfam" id="PF01266"/>
    </source>
</evidence>
<feature type="binding site" evidence="6">
    <location>
        <position position="186"/>
    </location>
    <ligand>
        <name>FAD</name>
        <dbReference type="ChEBI" id="CHEBI:57692"/>
    </ligand>
</feature>
<feature type="binding site" evidence="6">
    <location>
        <position position="238"/>
    </location>
    <ligand>
        <name>D-dopa</name>
        <dbReference type="ChEBI" id="CHEBI:149689"/>
    </ligand>
</feature>
<dbReference type="GO" id="GO:0071949">
    <property type="term" value="F:FAD binding"/>
    <property type="evidence" value="ECO:0007669"/>
    <property type="project" value="InterPro"/>
</dbReference>
<name>A0A1Y1UJ96_9TREE</name>
<comment type="cofactor">
    <cofactor evidence="1 6">
        <name>FAD</name>
        <dbReference type="ChEBI" id="CHEBI:57692"/>
    </cofactor>
</comment>
<dbReference type="GO" id="GO:0005737">
    <property type="term" value="C:cytoplasm"/>
    <property type="evidence" value="ECO:0007669"/>
    <property type="project" value="TreeGrafter"/>
</dbReference>
<dbReference type="Pfam" id="PF01266">
    <property type="entry name" value="DAO"/>
    <property type="match status" value="1"/>
</dbReference>
<keyword evidence="9" id="KW-1185">Reference proteome</keyword>
<dbReference type="GeneID" id="33557492"/>
<dbReference type="EMBL" id="NBSH01000005">
    <property type="protein sequence ID" value="ORX38052.1"/>
    <property type="molecule type" value="Genomic_DNA"/>
</dbReference>
<dbReference type="FunCoup" id="A0A1Y1UJ96">
    <property type="interactions" value="51"/>
</dbReference>
<evidence type="ECO:0000256" key="2">
    <source>
        <dbReference type="ARBA" id="ARBA00006730"/>
    </source>
</evidence>
<dbReference type="InterPro" id="IPR006076">
    <property type="entry name" value="FAD-dep_OxRdtase"/>
</dbReference>
<feature type="binding site" evidence="6">
    <location>
        <position position="164"/>
    </location>
    <ligand>
        <name>FAD</name>
        <dbReference type="ChEBI" id="CHEBI:57692"/>
    </ligand>
</feature>
<keyword evidence="4 6" id="KW-0274">FAD</keyword>
<evidence type="ECO:0000256" key="1">
    <source>
        <dbReference type="ARBA" id="ARBA00001974"/>
    </source>
</evidence>
<dbReference type="PANTHER" id="PTHR11530">
    <property type="entry name" value="D-AMINO ACID OXIDASE"/>
    <property type="match status" value="1"/>
</dbReference>
<evidence type="ECO:0000256" key="5">
    <source>
        <dbReference type="ARBA" id="ARBA00023002"/>
    </source>
</evidence>
<feature type="domain" description="FAD dependent oxidoreductase" evidence="7">
    <location>
        <begin position="8"/>
        <end position="363"/>
    </location>
</feature>
<dbReference type="STRING" id="4999.A0A1Y1UJ96"/>
<dbReference type="Gene3D" id="3.40.50.720">
    <property type="entry name" value="NAD(P)-binding Rossmann-like Domain"/>
    <property type="match status" value="1"/>
</dbReference>
<proteinExistence type="inferred from homology"/>
<dbReference type="Proteomes" id="UP000193218">
    <property type="component" value="Unassembled WGS sequence"/>
</dbReference>
<evidence type="ECO:0000256" key="6">
    <source>
        <dbReference type="PIRSR" id="PIRSR000189-1"/>
    </source>
</evidence>
<dbReference type="SUPFAM" id="SSF54373">
    <property type="entry name" value="FAD-linked reductases, C-terminal domain"/>
    <property type="match status" value="1"/>
</dbReference>
<feature type="binding site" evidence="6">
    <location>
        <position position="302"/>
    </location>
    <ligand>
        <name>D-dopa</name>
        <dbReference type="ChEBI" id="CHEBI:149689"/>
    </ligand>
</feature>
<sequence length="392" mass="43196">MSAETKVKVIVLGAGVLGLSIAKELAEKGVSCAVVARDLPEDLESGQFASPWAGANWSSFAAEGSREAHWDTVTFHHYAQLSQSHPHVVERRPFKRFWNKEGGYPDPWFKDLVFGFRSLEQDELAPGYKYGQGYECYTMSPPAYLGYLAEELRSYSVPLIRRRVSSLDEAYSMEDIGPVDLVINATGLGSRSLLGVEDELVYPIRGDTVLIRAPGIKTTMKVLDPNSPQDQQLGKRFYIIPRPGPGDRVILGGTELDNDWDTLPRPETAKRILRDAYAVCPELSGGKGWEAIDVISCNAGLRPARKGGARVELEYRRLGEQRGLTPHNIRSEENVGREVGVVHAYGIGPAGYQTSKGISEEVTGLVDKFFRDQNTSISGISNGLENQHTQAE</sequence>
<keyword evidence="3" id="KW-0285">Flavoprotein</keyword>
<gene>
    <name evidence="8" type="ORF">BD324DRAFT_624309</name>
</gene>
<accession>A0A1Y1UJ96</accession>
<dbReference type="GO" id="GO:0003884">
    <property type="term" value="F:D-amino-acid oxidase activity"/>
    <property type="evidence" value="ECO:0007669"/>
    <property type="project" value="InterPro"/>
</dbReference>
<comment type="caution">
    <text evidence="8">The sequence shown here is derived from an EMBL/GenBank/DDBJ whole genome shotgun (WGS) entry which is preliminary data.</text>
</comment>
<dbReference type="SUPFAM" id="SSF51971">
    <property type="entry name" value="Nucleotide-binding domain"/>
    <property type="match status" value="1"/>
</dbReference>
<evidence type="ECO:0000313" key="8">
    <source>
        <dbReference type="EMBL" id="ORX38052.1"/>
    </source>
</evidence>
<dbReference type="AlphaFoldDB" id="A0A1Y1UJ96"/>
<evidence type="ECO:0000256" key="3">
    <source>
        <dbReference type="ARBA" id="ARBA00022630"/>
    </source>
</evidence>
<reference evidence="8 9" key="1">
    <citation type="submission" date="2017-03" db="EMBL/GenBank/DDBJ databases">
        <title>Widespread Adenine N6-methylation of Active Genes in Fungi.</title>
        <authorList>
            <consortium name="DOE Joint Genome Institute"/>
            <person name="Mondo S.J."/>
            <person name="Dannebaum R.O."/>
            <person name="Kuo R.C."/>
            <person name="Louie K.B."/>
            <person name="Bewick A.J."/>
            <person name="Labutti K."/>
            <person name="Haridas S."/>
            <person name="Kuo A."/>
            <person name="Salamov A."/>
            <person name="Ahrendt S.R."/>
            <person name="Lau R."/>
            <person name="Bowen B.P."/>
            <person name="Lipzen A."/>
            <person name="Sullivan W."/>
            <person name="Andreopoulos W.B."/>
            <person name="Clum A."/>
            <person name="Lindquist E."/>
            <person name="Daum C."/>
            <person name="Northen T.R."/>
            <person name="Ramamoorthy G."/>
            <person name="Schmitz R.J."/>
            <person name="Gryganskyi A."/>
            <person name="Culley D."/>
            <person name="Magnuson J."/>
            <person name="James T.Y."/>
            <person name="O'Malley M.A."/>
            <person name="Stajich J.E."/>
            <person name="Spatafora J.W."/>
            <person name="Visel A."/>
            <person name="Grigoriev I.V."/>
        </authorList>
    </citation>
    <scope>NUCLEOTIDE SEQUENCE [LARGE SCALE GENOMIC DNA]</scope>
    <source>
        <strain evidence="8 9">NRRL Y-17943</strain>
    </source>
</reference>
<evidence type="ECO:0000256" key="4">
    <source>
        <dbReference type="ARBA" id="ARBA00022827"/>
    </source>
</evidence>
<dbReference type="OrthoDB" id="2015447at2759"/>
<dbReference type="RefSeq" id="XP_021872039.1">
    <property type="nucleotide sequence ID" value="XM_022015683.1"/>
</dbReference>
<comment type="similarity">
    <text evidence="2">Belongs to the DAMOX/DASOX family.</text>
</comment>
<evidence type="ECO:0000313" key="9">
    <source>
        <dbReference type="Proteomes" id="UP000193218"/>
    </source>
</evidence>
<organism evidence="8 9">
    <name type="scientific">Kockovaella imperatae</name>
    <dbReference type="NCBI Taxonomy" id="4999"/>
    <lineage>
        <taxon>Eukaryota</taxon>
        <taxon>Fungi</taxon>
        <taxon>Dikarya</taxon>
        <taxon>Basidiomycota</taxon>
        <taxon>Agaricomycotina</taxon>
        <taxon>Tremellomycetes</taxon>
        <taxon>Tremellales</taxon>
        <taxon>Cuniculitremaceae</taxon>
        <taxon>Kockovaella</taxon>
    </lineage>
</organism>
<dbReference type="PANTHER" id="PTHR11530:SF30">
    <property type="entry name" value="FAD DEPENDENT OXIDOREDUCTASE DOMAIN-CONTAINING PROTEIN"/>
    <property type="match status" value="1"/>
</dbReference>
<dbReference type="GO" id="GO:0019478">
    <property type="term" value="P:D-amino acid catabolic process"/>
    <property type="evidence" value="ECO:0007669"/>
    <property type="project" value="TreeGrafter"/>
</dbReference>
<dbReference type="InParanoid" id="A0A1Y1UJ96"/>
<protein>
    <recommendedName>
        <fullName evidence="7">FAD dependent oxidoreductase domain-containing protein</fullName>
    </recommendedName>
</protein>
<dbReference type="PIRSF" id="PIRSF000189">
    <property type="entry name" value="D-aa_oxidase"/>
    <property type="match status" value="1"/>
</dbReference>
<dbReference type="Gene3D" id="3.30.9.10">
    <property type="entry name" value="D-Amino Acid Oxidase, subunit A, domain 2"/>
    <property type="match status" value="1"/>
</dbReference>
<keyword evidence="5" id="KW-0560">Oxidoreductase</keyword>